<dbReference type="Proteomes" id="UP000282759">
    <property type="component" value="Unassembled WGS sequence"/>
</dbReference>
<dbReference type="OrthoDB" id="954677at2"/>
<proteinExistence type="predicted"/>
<sequence>MEFDELKATWNKTATAPMTGAEISDMLKENRHPVLNGIRIQLSLEVSGFLAFLICYYSLFDGADKPFLVNALLIAVIAAALAYGIYGYLLNRNLIRGQNIAASLETYIDKLSHYAIGTLLTRLLFVAGLAVFFSYGIHFTLYKSLCATVIVLVFAVQLLLLYRIWQQRIRRLRQTLAEITGPN</sequence>
<organism evidence="2 3">
    <name type="scientific">Mucilaginibacter limnophilus</name>
    <dbReference type="NCBI Taxonomy" id="1932778"/>
    <lineage>
        <taxon>Bacteria</taxon>
        <taxon>Pseudomonadati</taxon>
        <taxon>Bacteroidota</taxon>
        <taxon>Sphingobacteriia</taxon>
        <taxon>Sphingobacteriales</taxon>
        <taxon>Sphingobacteriaceae</taxon>
        <taxon>Mucilaginibacter</taxon>
    </lineage>
</organism>
<evidence type="ECO:0000256" key="1">
    <source>
        <dbReference type="SAM" id="Phobius"/>
    </source>
</evidence>
<keyword evidence="1" id="KW-0472">Membrane</keyword>
<accession>A0A437MZS2</accession>
<dbReference type="RefSeq" id="WP_127703514.1">
    <property type="nucleotide sequence ID" value="NZ_SACK01000001.1"/>
</dbReference>
<keyword evidence="3" id="KW-1185">Reference proteome</keyword>
<keyword evidence="1" id="KW-1133">Transmembrane helix</keyword>
<comment type="caution">
    <text evidence="2">The sequence shown here is derived from an EMBL/GenBank/DDBJ whole genome shotgun (WGS) entry which is preliminary data.</text>
</comment>
<gene>
    <name evidence="2" type="ORF">EOD41_04240</name>
</gene>
<keyword evidence="1" id="KW-0812">Transmembrane</keyword>
<dbReference type="AlphaFoldDB" id="A0A437MZS2"/>
<name>A0A437MZS2_9SPHI</name>
<evidence type="ECO:0000313" key="3">
    <source>
        <dbReference type="Proteomes" id="UP000282759"/>
    </source>
</evidence>
<evidence type="ECO:0008006" key="4">
    <source>
        <dbReference type="Google" id="ProtNLM"/>
    </source>
</evidence>
<dbReference type="EMBL" id="SACK01000001">
    <property type="protein sequence ID" value="RVU03148.1"/>
    <property type="molecule type" value="Genomic_DNA"/>
</dbReference>
<reference evidence="2 3" key="1">
    <citation type="submission" date="2019-01" db="EMBL/GenBank/DDBJ databases">
        <authorList>
            <person name="Chen W.-M."/>
        </authorList>
    </citation>
    <scope>NUCLEOTIDE SEQUENCE [LARGE SCALE GENOMIC DNA]</scope>
    <source>
        <strain evidence="2 3">YBJ-36</strain>
    </source>
</reference>
<feature type="transmembrane region" description="Helical" evidence="1">
    <location>
        <begin position="71"/>
        <end position="90"/>
    </location>
</feature>
<evidence type="ECO:0000313" key="2">
    <source>
        <dbReference type="EMBL" id="RVU03148.1"/>
    </source>
</evidence>
<protein>
    <recommendedName>
        <fullName evidence="4">DUF3278 domain-containing protein</fullName>
    </recommendedName>
</protein>
<feature type="transmembrane region" description="Helical" evidence="1">
    <location>
        <begin position="141"/>
        <end position="165"/>
    </location>
</feature>
<feature type="transmembrane region" description="Helical" evidence="1">
    <location>
        <begin position="111"/>
        <end position="135"/>
    </location>
</feature>